<evidence type="ECO:0000256" key="1">
    <source>
        <dbReference type="SAM" id="Coils"/>
    </source>
</evidence>
<reference evidence="4 6" key="1">
    <citation type="journal article" date="2012" name="Nature">
        <title>Algal genomes reveal evolutionary mosaicism and the fate of nucleomorphs.</title>
        <authorList>
            <consortium name="DOE Joint Genome Institute"/>
            <person name="Curtis B.A."/>
            <person name="Tanifuji G."/>
            <person name="Burki F."/>
            <person name="Gruber A."/>
            <person name="Irimia M."/>
            <person name="Maruyama S."/>
            <person name="Arias M.C."/>
            <person name="Ball S.G."/>
            <person name="Gile G.H."/>
            <person name="Hirakawa Y."/>
            <person name="Hopkins J.F."/>
            <person name="Kuo A."/>
            <person name="Rensing S.A."/>
            <person name="Schmutz J."/>
            <person name="Symeonidi A."/>
            <person name="Elias M."/>
            <person name="Eveleigh R.J."/>
            <person name="Herman E.K."/>
            <person name="Klute M.J."/>
            <person name="Nakayama T."/>
            <person name="Obornik M."/>
            <person name="Reyes-Prieto A."/>
            <person name="Armbrust E.V."/>
            <person name="Aves S.J."/>
            <person name="Beiko R.G."/>
            <person name="Coutinho P."/>
            <person name="Dacks J.B."/>
            <person name="Durnford D.G."/>
            <person name="Fast N.M."/>
            <person name="Green B.R."/>
            <person name="Grisdale C.J."/>
            <person name="Hempel F."/>
            <person name="Henrissat B."/>
            <person name="Hoppner M.P."/>
            <person name="Ishida K."/>
            <person name="Kim E."/>
            <person name="Koreny L."/>
            <person name="Kroth P.G."/>
            <person name="Liu Y."/>
            <person name="Malik S.B."/>
            <person name="Maier U.G."/>
            <person name="McRose D."/>
            <person name="Mock T."/>
            <person name="Neilson J.A."/>
            <person name="Onodera N.T."/>
            <person name="Poole A.M."/>
            <person name="Pritham E.J."/>
            <person name="Richards T.A."/>
            <person name="Rocap G."/>
            <person name="Roy S.W."/>
            <person name="Sarai C."/>
            <person name="Schaack S."/>
            <person name="Shirato S."/>
            <person name="Slamovits C.H."/>
            <person name="Spencer D.F."/>
            <person name="Suzuki S."/>
            <person name="Worden A.Z."/>
            <person name="Zauner S."/>
            <person name="Barry K."/>
            <person name="Bell C."/>
            <person name="Bharti A.K."/>
            <person name="Crow J.A."/>
            <person name="Grimwood J."/>
            <person name="Kramer R."/>
            <person name="Lindquist E."/>
            <person name="Lucas S."/>
            <person name="Salamov A."/>
            <person name="McFadden G.I."/>
            <person name="Lane C.E."/>
            <person name="Keeling P.J."/>
            <person name="Gray M.W."/>
            <person name="Grigoriev I.V."/>
            <person name="Archibald J.M."/>
        </authorList>
    </citation>
    <scope>NUCLEOTIDE SEQUENCE</scope>
    <source>
        <strain evidence="4 6">CCMP2712</strain>
    </source>
</reference>
<name>L1J5R9_GUITC</name>
<dbReference type="InterPro" id="IPR052617">
    <property type="entry name" value="Huntingtin-int_K"/>
</dbReference>
<proteinExistence type="predicted"/>
<evidence type="ECO:0000313" key="5">
    <source>
        <dbReference type="EnsemblProtists" id="EKX43841"/>
    </source>
</evidence>
<keyword evidence="6" id="KW-1185">Reference proteome</keyword>
<reference evidence="5" key="3">
    <citation type="submission" date="2015-06" db="UniProtKB">
        <authorList>
            <consortium name="EnsemblProtists"/>
        </authorList>
    </citation>
    <scope>IDENTIFICATION</scope>
</reference>
<dbReference type="InterPro" id="IPR038922">
    <property type="entry name" value="HYPK_UBA"/>
</dbReference>
<reference evidence="6" key="2">
    <citation type="submission" date="2012-11" db="EMBL/GenBank/DDBJ databases">
        <authorList>
            <person name="Kuo A."/>
            <person name="Curtis B.A."/>
            <person name="Tanifuji G."/>
            <person name="Burki F."/>
            <person name="Gruber A."/>
            <person name="Irimia M."/>
            <person name="Maruyama S."/>
            <person name="Arias M.C."/>
            <person name="Ball S.G."/>
            <person name="Gile G.H."/>
            <person name="Hirakawa Y."/>
            <person name="Hopkins J.F."/>
            <person name="Rensing S.A."/>
            <person name="Schmutz J."/>
            <person name="Symeonidi A."/>
            <person name="Elias M."/>
            <person name="Eveleigh R.J."/>
            <person name="Herman E.K."/>
            <person name="Klute M.J."/>
            <person name="Nakayama T."/>
            <person name="Obornik M."/>
            <person name="Reyes-Prieto A."/>
            <person name="Armbrust E.V."/>
            <person name="Aves S.J."/>
            <person name="Beiko R.G."/>
            <person name="Coutinho P."/>
            <person name="Dacks J.B."/>
            <person name="Durnford D.G."/>
            <person name="Fast N.M."/>
            <person name="Green B.R."/>
            <person name="Grisdale C."/>
            <person name="Hempe F."/>
            <person name="Henrissat B."/>
            <person name="Hoppner M.P."/>
            <person name="Ishida K.-I."/>
            <person name="Kim E."/>
            <person name="Koreny L."/>
            <person name="Kroth P.G."/>
            <person name="Liu Y."/>
            <person name="Malik S.-B."/>
            <person name="Maier U.G."/>
            <person name="McRose D."/>
            <person name="Mock T."/>
            <person name="Neilson J.A."/>
            <person name="Onodera N.T."/>
            <person name="Poole A.M."/>
            <person name="Pritham E.J."/>
            <person name="Richards T.A."/>
            <person name="Rocap G."/>
            <person name="Roy S.W."/>
            <person name="Sarai C."/>
            <person name="Schaack S."/>
            <person name="Shirato S."/>
            <person name="Slamovits C.H."/>
            <person name="Spencer D.F."/>
            <person name="Suzuki S."/>
            <person name="Worden A.Z."/>
            <person name="Zauner S."/>
            <person name="Barry K."/>
            <person name="Bell C."/>
            <person name="Bharti A.K."/>
            <person name="Crow J.A."/>
            <person name="Grimwood J."/>
            <person name="Kramer R."/>
            <person name="Lindquist E."/>
            <person name="Lucas S."/>
            <person name="Salamov A."/>
            <person name="McFadden G.I."/>
            <person name="Lane C.E."/>
            <person name="Keeling P.J."/>
            <person name="Gray M.W."/>
            <person name="Grigoriev I.V."/>
            <person name="Archibald J.M."/>
        </authorList>
    </citation>
    <scope>NUCLEOTIDE SEQUENCE</scope>
    <source>
        <strain evidence="6">CCMP2712</strain>
    </source>
</reference>
<evidence type="ECO:0000313" key="6">
    <source>
        <dbReference type="Proteomes" id="UP000011087"/>
    </source>
</evidence>
<dbReference type="OMA" id="IIGDRRN"/>
<feature type="compositionally biased region" description="Acidic residues" evidence="2">
    <location>
        <begin position="1"/>
        <end position="14"/>
    </location>
</feature>
<dbReference type="eggNOG" id="KOG3450">
    <property type="taxonomic scope" value="Eukaryota"/>
</dbReference>
<dbReference type="EnsemblProtists" id="EKX43841">
    <property type="protein sequence ID" value="EKX43841"/>
    <property type="gene ID" value="GUITHDRAFT_110293"/>
</dbReference>
<dbReference type="PaxDb" id="55529-EKX43841"/>
<feature type="coiled-coil region" evidence="1">
    <location>
        <begin position="56"/>
        <end position="83"/>
    </location>
</feature>
<evidence type="ECO:0000256" key="2">
    <source>
        <dbReference type="SAM" id="MobiDB-lite"/>
    </source>
</evidence>
<dbReference type="RefSeq" id="XP_005830821.1">
    <property type="nucleotide sequence ID" value="XM_005830764.1"/>
</dbReference>
<dbReference type="Proteomes" id="UP000011087">
    <property type="component" value="Unassembled WGS sequence"/>
</dbReference>
<dbReference type="Gene3D" id="1.10.8.10">
    <property type="entry name" value="DNA helicase RuvA subunit, C-terminal domain"/>
    <property type="match status" value="1"/>
</dbReference>
<feature type="compositionally biased region" description="Basic and acidic residues" evidence="2">
    <location>
        <begin position="15"/>
        <end position="30"/>
    </location>
</feature>
<dbReference type="KEGG" id="gtt:GUITHDRAFT_110293"/>
<dbReference type="Pfam" id="PF19026">
    <property type="entry name" value="UBA_HYPK"/>
    <property type="match status" value="1"/>
</dbReference>
<organism evidence="4">
    <name type="scientific">Guillardia theta (strain CCMP2712)</name>
    <name type="common">Cryptophyte</name>
    <dbReference type="NCBI Taxonomy" id="905079"/>
    <lineage>
        <taxon>Eukaryota</taxon>
        <taxon>Cryptophyceae</taxon>
        <taxon>Pyrenomonadales</taxon>
        <taxon>Geminigeraceae</taxon>
        <taxon>Guillardia</taxon>
    </lineage>
</organism>
<dbReference type="STRING" id="905079.L1J5R9"/>
<gene>
    <name evidence="4" type="ORF">GUITHDRAFT_110293</name>
</gene>
<dbReference type="HOGENOM" id="CLU_128817_1_0_1"/>
<dbReference type="OrthoDB" id="285219at2759"/>
<dbReference type="EMBL" id="JH993008">
    <property type="protein sequence ID" value="EKX43841.1"/>
    <property type="molecule type" value="Genomic_DNA"/>
</dbReference>
<dbReference type="GeneID" id="17300425"/>
<dbReference type="PANTHER" id="PTHR31184">
    <property type="entry name" value="HUNTINGTIN-INTERACTING PROTEIN K FAMILY MEMBER"/>
    <property type="match status" value="1"/>
</dbReference>
<dbReference type="PANTHER" id="PTHR31184:SF2">
    <property type="entry name" value="HUNTINGTIN-INTERACTING PROTEIN K"/>
    <property type="match status" value="1"/>
</dbReference>
<keyword evidence="1" id="KW-0175">Coiled coil</keyword>
<feature type="domain" description="Nascent polypeptide-associated complex subunit alpha-like UBA" evidence="3">
    <location>
        <begin position="75"/>
        <end position="115"/>
    </location>
</feature>
<dbReference type="CDD" id="cd14361">
    <property type="entry name" value="UBA_HYPK"/>
    <property type="match status" value="1"/>
</dbReference>
<dbReference type="GO" id="GO:0050821">
    <property type="term" value="P:protein stabilization"/>
    <property type="evidence" value="ECO:0007669"/>
    <property type="project" value="TreeGrafter"/>
</dbReference>
<feature type="region of interest" description="Disordered" evidence="2">
    <location>
        <begin position="1"/>
        <end position="46"/>
    </location>
</feature>
<dbReference type="AlphaFoldDB" id="L1J5R9"/>
<evidence type="ECO:0000259" key="3">
    <source>
        <dbReference type="Pfam" id="PF19026"/>
    </source>
</evidence>
<dbReference type="InterPro" id="IPR044034">
    <property type="entry name" value="NAC-like_UBA"/>
</dbReference>
<accession>L1J5R9</accession>
<evidence type="ECO:0000313" key="4">
    <source>
        <dbReference type="EMBL" id="EKX43841.1"/>
    </source>
</evidence>
<protein>
    <recommendedName>
        <fullName evidence="3">Nascent polypeptide-associated complex subunit alpha-like UBA domain-containing protein</fullName>
    </recommendedName>
</protein>
<sequence>MATDRPDDDEEEEEKVVRKGEDAKAHKELNKLSGDNEGEKEVDTGKAQNALSQLSNAAEAEKLAKLEREKELAKVKIDKKDVELIMSEMEIDESRAERVLREHNGEPVKALQYLIDSK</sequence>